<evidence type="ECO:0000313" key="2">
    <source>
        <dbReference type="Proteomes" id="UP000598633"/>
    </source>
</evidence>
<dbReference type="EMBL" id="JACXWA010000074">
    <property type="protein sequence ID" value="MBD3870640.1"/>
    <property type="molecule type" value="Genomic_DNA"/>
</dbReference>
<evidence type="ECO:0000313" key="1">
    <source>
        <dbReference type="EMBL" id="MBD3870640.1"/>
    </source>
</evidence>
<comment type="caution">
    <text evidence="1">The sequence shown here is derived from an EMBL/GenBank/DDBJ whole genome shotgun (WGS) entry which is preliminary data.</text>
</comment>
<accession>A0A8J6YBF3</accession>
<reference evidence="1 2" key="1">
    <citation type="submission" date="2020-08" db="EMBL/GenBank/DDBJ databases">
        <title>Acidobacteriota in marine sediments use diverse sulfur dissimilation pathways.</title>
        <authorList>
            <person name="Wasmund K."/>
        </authorList>
    </citation>
    <scope>NUCLEOTIDE SEQUENCE [LARGE SCALE GENOMIC DNA]</scope>
    <source>
        <strain evidence="1">MAG AM3-A</strain>
    </source>
</reference>
<proteinExistence type="predicted"/>
<name>A0A8J6YBF3_9BACT</name>
<gene>
    <name evidence="1" type="ORF">IFJ97_04700</name>
</gene>
<dbReference type="AlphaFoldDB" id="A0A8J6YBF3"/>
<protein>
    <submittedName>
        <fullName evidence="1">Uncharacterized protein</fullName>
    </submittedName>
</protein>
<organism evidence="1 2">
    <name type="scientific">Candidatus Sulfomarinibacter kjeldsenii</name>
    <dbReference type="NCBI Taxonomy" id="2885994"/>
    <lineage>
        <taxon>Bacteria</taxon>
        <taxon>Pseudomonadati</taxon>
        <taxon>Acidobacteriota</taxon>
        <taxon>Thermoanaerobaculia</taxon>
        <taxon>Thermoanaerobaculales</taxon>
        <taxon>Candidatus Sulfomarinibacteraceae</taxon>
        <taxon>Candidatus Sulfomarinibacter</taxon>
    </lineage>
</organism>
<dbReference type="Proteomes" id="UP000598633">
    <property type="component" value="Unassembled WGS sequence"/>
</dbReference>
<sequence>MMLRLVSLDCPSCGSALRGEGLDTIFFCDHCGDAATLGEDGLEMVESAALVPAAGRAARTWRPAWLIETEVTVSERIRHRGRRSDGWQEPRTFVIPAFEIPLGDLTRIARALSEVIGETREVPREPIHGGTLSIDDAVTLIRHLVIGDEVRKSDMLASVMVDIEVIGSRLVALPFEPTSVGLRCSITGVTVRPQG</sequence>